<dbReference type="OrthoDB" id="2325716at2759"/>
<name>R7TE51_CAPTE</name>
<evidence type="ECO:0000313" key="2">
    <source>
        <dbReference type="EnsemblMetazoa" id="CapteP209333"/>
    </source>
</evidence>
<dbReference type="InterPro" id="IPR011044">
    <property type="entry name" value="Quino_amine_DH_bsu"/>
</dbReference>
<reference evidence="2" key="3">
    <citation type="submission" date="2015-06" db="UniProtKB">
        <authorList>
            <consortium name="EnsemblMetazoa"/>
        </authorList>
    </citation>
    <scope>IDENTIFICATION</scope>
</reference>
<dbReference type="HOGENOM" id="CLU_548895_0_0_1"/>
<dbReference type="SUPFAM" id="SSF50969">
    <property type="entry name" value="YVTN repeat-like/Quinoprotein amine dehydrogenase"/>
    <property type="match status" value="1"/>
</dbReference>
<evidence type="ECO:0000313" key="1">
    <source>
        <dbReference type="EMBL" id="ELT92009.1"/>
    </source>
</evidence>
<reference evidence="3" key="1">
    <citation type="submission" date="2012-12" db="EMBL/GenBank/DDBJ databases">
        <authorList>
            <person name="Hellsten U."/>
            <person name="Grimwood J."/>
            <person name="Chapman J.A."/>
            <person name="Shapiro H."/>
            <person name="Aerts A."/>
            <person name="Otillar R.P."/>
            <person name="Terry A.Y."/>
            <person name="Boore J.L."/>
            <person name="Simakov O."/>
            <person name="Marletaz F."/>
            <person name="Cho S.-J."/>
            <person name="Edsinger-Gonzales E."/>
            <person name="Havlak P."/>
            <person name="Kuo D.-H."/>
            <person name="Larsson T."/>
            <person name="Lv J."/>
            <person name="Arendt D."/>
            <person name="Savage R."/>
            <person name="Osoegawa K."/>
            <person name="de Jong P."/>
            <person name="Lindberg D.R."/>
            <person name="Seaver E.C."/>
            <person name="Weisblat D.A."/>
            <person name="Putnam N.H."/>
            <person name="Grigoriev I.V."/>
            <person name="Rokhsar D.S."/>
        </authorList>
    </citation>
    <scope>NUCLEOTIDE SEQUENCE</scope>
    <source>
        <strain evidence="3">I ESC-2004</strain>
    </source>
</reference>
<dbReference type="EnsemblMetazoa" id="CapteT209333">
    <property type="protein sequence ID" value="CapteP209333"/>
    <property type="gene ID" value="CapteG209333"/>
</dbReference>
<protein>
    <submittedName>
        <fullName evidence="1 2">Uncharacterized protein</fullName>
    </submittedName>
</protein>
<dbReference type="STRING" id="283909.R7TE51"/>
<dbReference type="AlphaFoldDB" id="R7TE51"/>
<proteinExistence type="predicted"/>
<keyword evidence="3" id="KW-1185">Reference proteome</keyword>
<sequence>MPRGVFMEHLSTFKDAHFTPNDSMVVAARHTYLGVWDARTGDPLRLLHSSVTPILRLYTCMNKAWNMNNLDADVQHCNAVIRGKKKLNKSYTTLMKWMEISIESVLIFPSGNIATTRVANSDVPDYLKPWPLLKEDKLWSLDSGEVIRGVSNNRYIIFSSDDTRIILLPCSTFDWSITSYDILVIDPSGTTEEYILAFPEGDLVYQPILVGKGASFVFILQKYQKSVNNSNSNIPASATSSRTTSVPNSSLFLCLYSFEKVWKGVKYVTLSSLWMGTNEEDNFIDVRDIDDDNVFLIYKSGTYGFLYKPDGSLDRSRSVSKGATVYSVSKGNVLHHMNNFILLLDGKYAAILSANRRELFLHRTNDGARKARVFIHGTALHMEVCQDDRTLVLGCKDRRMAVFTVVLDPADHVKDVIQKLPSRTATYMNPKVNSILVRDISNVQKSDGELKTIAVLTRRDIMEKRRRANSLKAMGTAVMLTREYNKIQTSNAACCLQ</sequence>
<dbReference type="Proteomes" id="UP000014760">
    <property type="component" value="Unassembled WGS sequence"/>
</dbReference>
<evidence type="ECO:0000313" key="3">
    <source>
        <dbReference type="Proteomes" id="UP000014760"/>
    </source>
</evidence>
<dbReference type="EMBL" id="AMQN01013548">
    <property type="status" value="NOT_ANNOTATED_CDS"/>
    <property type="molecule type" value="Genomic_DNA"/>
</dbReference>
<reference evidence="1 3" key="2">
    <citation type="journal article" date="2013" name="Nature">
        <title>Insights into bilaterian evolution from three spiralian genomes.</title>
        <authorList>
            <person name="Simakov O."/>
            <person name="Marletaz F."/>
            <person name="Cho S.J."/>
            <person name="Edsinger-Gonzales E."/>
            <person name="Havlak P."/>
            <person name="Hellsten U."/>
            <person name="Kuo D.H."/>
            <person name="Larsson T."/>
            <person name="Lv J."/>
            <person name="Arendt D."/>
            <person name="Savage R."/>
            <person name="Osoegawa K."/>
            <person name="de Jong P."/>
            <person name="Grimwood J."/>
            <person name="Chapman J.A."/>
            <person name="Shapiro H."/>
            <person name="Aerts A."/>
            <person name="Otillar R.P."/>
            <person name="Terry A.Y."/>
            <person name="Boore J.L."/>
            <person name="Grigoriev I.V."/>
            <person name="Lindberg D.R."/>
            <person name="Seaver E.C."/>
            <person name="Weisblat D.A."/>
            <person name="Putnam N.H."/>
            <person name="Rokhsar D.S."/>
        </authorList>
    </citation>
    <scope>NUCLEOTIDE SEQUENCE</scope>
    <source>
        <strain evidence="1 3">I ESC-2004</strain>
    </source>
</reference>
<organism evidence="1">
    <name type="scientific">Capitella teleta</name>
    <name type="common">Polychaete worm</name>
    <dbReference type="NCBI Taxonomy" id="283909"/>
    <lineage>
        <taxon>Eukaryota</taxon>
        <taxon>Metazoa</taxon>
        <taxon>Spiralia</taxon>
        <taxon>Lophotrochozoa</taxon>
        <taxon>Annelida</taxon>
        <taxon>Polychaeta</taxon>
        <taxon>Sedentaria</taxon>
        <taxon>Scolecida</taxon>
        <taxon>Capitellidae</taxon>
        <taxon>Capitella</taxon>
    </lineage>
</organism>
<accession>R7TE51</accession>
<dbReference type="EMBL" id="KB310292">
    <property type="protein sequence ID" value="ELT92009.1"/>
    <property type="molecule type" value="Genomic_DNA"/>
</dbReference>
<gene>
    <name evidence="1" type="ORF">CAPTEDRAFT_209333</name>
</gene>